<name>A0A0B1Z5C5_9PSED</name>
<accession>A0A0B1Z5C5</accession>
<dbReference type="Pfam" id="PF09604">
    <property type="entry name" value="Potass_KdpF"/>
    <property type="match status" value="1"/>
</dbReference>
<sequence length="29" mass="3103">MSVLDGVSLLLAVALFIYLLVALLRADRG</sequence>
<evidence type="ECO:0000313" key="2">
    <source>
        <dbReference type="EMBL" id="KHK65805.1"/>
    </source>
</evidence>
<keyword evidence="1" id="KW-1133">Transmembrane helix</keyword>
<organism evidence="2 3">
    <name type="scientific">Pseudomonas frederiksbergensis</name>
    <dbReference type="NCBI Taxonomy" id="104087"/>
    <lineage>
        <taxon>Bacteria</taxon>
        <taxon>Pseudomonadati</taxon>
        <taxon>Pseudomonadota</taxon>
        <taxon>Gammaproteobacteria</taxon>
        <taxon>Pseudomonadales</taxon>
        <taxon>Pseudomonadaceae</taxon>
        <taxon>Pseudomonas</taxon>
    </lineage>
</organism>
<comment type="caution">
    <text evidence="2">The sequence shown here is derived from an EMBL/GenBank/DDBJ whole genome shotgun (WGS) entry which is preliminary data.</text>
</comment>
<evidence type="ECO:0000313" key="3">
    <source>
        <dbReference type="Proteomes" id="UP000030949"/>
    </source>
</evidence>
<dbReference type="RefSeq" id="WP_032863112.1">
    <property type="nucleotide sequence ID" value="NZ_JQGJ02000004.1"/>
</dbReference>
<dbReference type="EMBL" id="JQGJ01000002">
    <property type="protein sequence ID" value="KHK65805.1"/>
    <property type="molecule type" value="Genomic_DNA"/>
</dbReference>
<feature type="transmembrane region" description="Helical" evidence="1">
    <location>
        <begin position="6"/>
        <end position="24"/>
    </location>
</feature>
<dbReference type="GO" id="GO:0005886">
    <property type="term" value="C:plasma membrane"/>
    <property type="evidence" value="ECO:0007669"/>
    <property type="project" value="InterPro"/>
</dbReference>
<dbReference type="InterPro" id="IPR011726">
    <property type="entry name" value="KdpF"/>
</dbReference>
<gene>
    <name evidence="2" type="ORF">JZ00_03220</name>
</gene>
<reference evidence="3" key="1">
    <citation type="submission" date="2015-03" db="EMBL/GenBank/DDBJ databases">
        <title>Pseudomonas frederiksbergensis hydrocarbon degrader.</title>
        <authorList>
            <person name="Brown L.M."/>
            <person name="Ruiz O.N."/>
            <person name="Mueller S."/>
            <person name="Gunasekera T.S."/>
        </authorList>
    </citation>
    <scope>NUCLEOTIDE SEQUENCE [LARGE SCALE GENOMIC DNA]</scope>
    <source>
        <strain evidence="3">SI8</strain>
    </source>
</reference>
<keyword evidence="1" id="KW-0812">Transmembrane</keyword>
<dbReference type="GO" id="GO:0008556">
    <property type="term" value="F:P-type potassium transmembrane transporter activity"/>
    <property type="evidence" value="ECO:0007669"/>
    <property type="project" value="InterPro"/>
</dbReference>
<evidence type="ECO:0000256" key="1">
    <source>
        <dbReference type="SAM" id="Phobius"/>
    </source>
</evidence>
<dbReference type="GeneID" id="97824730"/>
<protein>
    <submittedName>
        <fullName evidence="2">Potassium ABC transporter ATPase</fullName>
    </submittedName>
</protein>
<proteinExistence type="predicted"/>
<keyword evidence="1" id="KW-0472">Membrane</keyword>
<dbReference type="AlphaFoldDB" id="A0A0B1Z5C5"/>
<dbReference type="NCBIfam" id="TIGR02115">
    <property type="entry name" value="potass_kdpF"/>
    <property type="match status" value="1"/>
</dbReference>
<dbReference type="Proteomes" id="UP000030949">
    <property type="component" value="Unassembled WGS sequence"/>
</dbReference>